<evidence type="ECO:0000256" key="1">
    <source>
        <dbReference type="SAM" id="Phobius"/>
    </source>
</evidence>
<protein>
    <submittedName>
        <fullName evidence="2">Mobilization protein</fullName>
    </submittedName>
</protein>
<reference evidence="2 3" key="1">
    <citation type="journal article" date="2017" name="Front. Cell. Infect. Microbiol.">
        <title>Chaperone-usher pili loci of human colonization factor-negative enterotoxigenic Escherichia coli.</title>
        <authorList>
            <person name="Del Canto F."/>
            <person name="Vidal R."/>
            <person name="Stine O.C."/>
            <person name="Pop M."/>
        </authorList>
    </citation>
    <scope>NUCLEOTIDE SEQUENCE [LARGE SCALE GENOMIC DNA]</scope>
    <source>
        <strain evidence="2 3">700324</strain>
    </source>
</reference>
<sequence length="133" mass="14978">MSNLLQTGAEFEKKLKERAESTEKMLNDEFRKLGESVSEAVTSNETKIRDAIALFTASTEKSLEKHREGVKEAMMQHRKDVLKLAGNTGMMLLGIVFLLFTASGGTLWYLGGRIQTNLEEIRKQEETLQKLNA</sequence>
<dbReference type="AlphaFoldDB" id="A0A854C158"/>
<dbReference type="RefSeq" id="WP_074522633.1">
    <property type="nucleotide sequence ID" value="NZ_LRKC01000090.1"/>
</dbReference>
<dbReference type="Pfam" id="PF04837">
    <property type="entry name" value="MbeB_N"/>
    <property type="match status" value="1"/>
</dbReference>
<evidence type="ECO:0000313" key="2">
    <source>
        <dbReference type="EMBL" id="OKV15491.1"/>
    </source>
</evidence>
<organism evidence="2 3">
    <name type="scientific">Escherichia coli</name>
    <dbReference type="NCBI Taxonomy" id="562"/>
    <lineage>
        <taxon>Bacteria</taxon>
        <taxon>Pseudomonadati</taxon>
        <taxon>Pseudomonadota</taxon>
        <taxon>Gammaproteobacteria</taxon>
        <taxon>Enterobacterales</taxon>
        <taxon>Enterobacteriaceae</taxon>
        <taxon>Escherichia</taxon>
    </lineage>
</organism>
<feature type="transmembrane region" description="Helical" evidence="1">
    <location>
        <begin position="84"/>
        <end position="110"/>
    </location>
</feature>
<name>A0A854C158_ECOLX</name>
<comment type="caution">
    <text evidence="2">The sequence shown here is derived from an EMBL/GenBank/DDBJ whole genome shotgun (WGS) entry which is preliminary data.</text>
</comment>
<proteinExistence type="predicted"/>
<gene>
    <name evidence="2" type="ORF">AWP47_04095</name>
</gene>
<dbReference type="EMBL" id="LRKC01000090">
    <property type="protein sequence ID" value="OKV15491.1"/>
    <property type="molecule type" value="Genomic_DNA"/>
</dbReference>
<dbReference type="InterPro" id="IPR006922">
    <property type="entry name" value="MbeB-like"/>
</dbReference>
<keyword evidence="1" id="KW-1133">Transmembrane helix</keyword>
<keyword evidence="1" id="KW-0472">Membrane</keyword>
<evidence type="ECO:0000313" key="3">
    <source>
        <dbReference type="Proteomes" id="UP000185794"/>
    </source>
</evidence>
<dbReference type="Proteomes" id="UP000185794">
    <property type="component" value="Unassembled WGS sequence"/>
</dbReference>
<accession>A0A854C158</accession>
<feature type="non-terminal residue" evidence="2">
    <location>
        <position position="133"/>
    </location>
</feature>
<keyword evidence="1" id="KW-0812">Transmembrane</keyword>